<feature type="compositionally biased region" description="Polar residues" evidence="1">
    <location>
        <begin position="51"/>
        <end position="64"/>
    </location>
</feature>
<reference evidence="2" key="1">
    <citation type="journal article" date="2020" name="Stud. Mycol.">
        <title>101 Dothideomycetes genomes: a test case for predicting lifestyles and emergence of pathogens.</title>
        <authorList>
            <person name="Haridas S."/>
            <person name="Albert R."/>
            <person name="Binder M."/>
            <person name="Bloem J."/>
            <person name="Labutti K."/>
            <person name="Salamov A."/>
            <person name="Andreopoulos B."/>
            <person name="Baker S."/>
            <person name="Barry K."/>
            <person name="Bills G."/>
            <person name="Bluhm B."/>
            <person name="Cannon C."/>
            <person name="Castanera R."/>
            <person name="Culley D."/>
            <person name="Daum C."/>
            <person name="Ezra D."/>
            <person name="Gonzalez J."/>
            <person name="Henrissat B."/>
            <person name="Kuo A."/>
            <person name="Liang C."/>
            <person name="Lipzen A."/>
            <person name="Lutzoni F."/>
            <person name="Magnuson J."/>
            <person name="Mondo S."/>
            <person name="Nolan M."/>
            <person name="Ohm R."/>
            <person name="Pangilinan J."/>
            <person name="Park H.-J."/>
            <person name="Ramirez L."/>
            <person name="Alfaro M."/>
            <person name="Sun H."/>
            <person name="Tritt A."/>
            <person name="Yoshinaga Y."/>
            <person name="Zwiers L.-H."/>
            <person name="Turgeon B."/>
            <person name="Goodwin S."/>
            <person name="Spatafora J."/>
            <person name="Crous P."/>
            <person name="Grigoriev I."/>
        </authorList>
    </citation>
    <scope>NUCLEOTIDE SEQUENCE</scope>
    <source>
        <strain evidence="2">CBS 125425</strain>
    </source>
</reference>
<feature type="region of interest" description="Disordered" evidence="1">
    <location>
        <begin position="1"/>
        <end position="101"/>
    </location>
</feature>
<evidence type="ECO:0000313" key="2">
    <source>
        <dbReference type="EMBL" id="KAF2740745.1"/>
    </source>
</evidence>
<keyword evidence="3" id="KW-1185">Reference proteome</keyword>
<feature type="compositionally biased region" description="Pro residues" evidence="1">
    <location>
        <begin position="67"/>
        <end position="83"/>
    </location>
</feature>
<comment type="caution">
    <text evidence="2">The sequence shown here is derived from an EMBL/GenBank/DDBJ whole genome shotgun (WGS) entry which is preliminary data.</text>
</comment>
<dbReference type="EMBL" id="ML996099">
    <property type="protein sequence ID" value="KAF2740745.1"/>
    <property type="molecule type" value="Genomic_DNA"/>
</dbReference>
<gene>
    <name evidence="2" type="ORF">EJ04DRAFT_518523</name>
</gene>
<accession>A0A9P4V9N7</accession>
<name>A0A9P4V9N7_9PLEO</name>
<dbReference type="AlphaFoldDB" id="A0A9P4V9N7"/>
<organism evidence="2 3">
    <name type="scientific">Polyplosphaeria fusca</name>
    <dbReference type="NCBI Taxonomy" id="682080"/>
    <lineage>
        <taxon>Eukaryota</taxon>
        <taxon>Fungi</taxon>
        <taxon>Dikarya</taxon>
        <taxon>Ascomycota</taxon>
        <taxon>Pezizomycotina</taxon>
        <taxon>Dothideomycetes</taxon>
        <taxon>Pleosporomycetidae</taxon>
        <taxon>Pleosporales</taxon>
        <taxon>Tetraplosphaeriaceae</taxon>
        <taxon>Polyplosphaeria</taxon>
    </lineage>
</organism>
<evidence type="ECO:0000256" key="1">
    <source>
        <dbReference type="SAM" id="MobiDB-lite"/>
    </source>
</evidence>
<feature type="compositionally biased region" description="Polar residues" evidence="1">
    <location>
        <begin position="1"/>
        <end position="16"/>
    </location>
</feature>
<sequence length="101" mass="10845">MAEQTLLCQNTRSTIAQHVPPSSGDSRFITPTAPTPSQCAHHPSARRETSTTHTAQETLPQAQMSPRHPPSSSPKETLPPAPPATINALANPRYISIEASR</sequence>
<proteinExistence type="predicted"/>
<dbReference type="Proteomes" id="UP000799444">
    <property type="component" value="Unassembled WGS sequence"/>
</dbReference>
<evidence type="ECO:0000313" key="3">
    <source>
        <dbReference type="Proteomes" id="UP000799444"/>
    </source>
</evidence>
<protein>
    <submittedName>
        <fullName evidence="2">Uncharacterized protein</fullName>
    </submittedName>
</protein>